<dbReference type="Proteomes" id="UP000064525">
    <property type="component" value="Chromosome I"/>
</dbReference>
<accession>A0A0S4PXS1</accession>
<protein>
    <submittedName>
        <fullName evidence="1">Uncharacterized protein</fullName>
    </submittedName>
</protein>
<evidence type="ECO:0000313" key="1">
    <source>
        <dbReference type="EMBL" id="CUU40018.1"/>
    </source>
</evidence>
<dbReference type="EMBL" id="LN907858">
    <property type="protein sequence ID" value="CUU40018.1"/>
    <property type="molecule type" value="Genomic_DNA"/>
</dbReference>
<proteinExistence type="predicted"/>
<sequence>MDFLKKKIAFGNKLFKNCQFTKKQITNIAEWILKVLRKLK</sequence>
<organism evidence="1 2">
    <name type="scientific">Helicobacter typhlonius</name>
    <dbReference type="NCBI Taxonomy" id="76936"/>
    <lineage>
        <taxon>Bacteria</taxon>
        <taxon>Pseudomonadati</taxon>
        <taxon>Campylobacterota</taxon>
        <taxon>Epsilonproteobacteria</taxon>
        <taxon>Campylobacterales</taxon>
        <taxon>Helicobacteraceae</taxon>
        <taxon>Helicobacter</taxon>
    </lineage>
</organism>
<reference evidence="2" key="1">
    <citation type="submission" date="2015-11" db="EMBL/GenBank/DDBJ databases">
        <authorList>
            <person name="Anvar S.Y."/>
        </authorList>
    </citation>
    <scope>NUCLEOTIDE SEQUENCE [LARGE SCALE GENOMIC DNA]</scope>
</reference>
<evidence type="ECO:0000313" key="2">
    <source>
        <dbReference type="Proteomes" id="UP000064525"/>
    </source>
</evidence>
<gene>
    <name evidence="1" type="ORF">BN2458_PEG1133</name>
</gene>
<name>A0A0S4PXS1_9HELI</name>
<dbReference type="KEGG" id="hty:BN2458_PEG1133"/>
<dbReference type="AlphaFoldDB" id="A0A0S4PXS1"/>